<name>A0AAD3H9M7_9STRA</name>
<evidence type="ECO:0000256" key="1">
    <source>
        <dbReference type="SAM" id="Phobius"/>
    </source>
</evidence>
<gene>
    <name evidence="2" type="ORF">CTEN210_11797</name>
</gene>
<protein>
    <submittedName>
        <fullName evidence="2">Uncharacterized protein</fullName>
    </submittedName>
</protein>
<dbReference type="Proteomes" id="UP001054902">
    <property type="component" value="Unassembled WGS sequence"/>
</dbReference>
<reference evidence="2 3" key="1">
    <citation type="journal article" date="2021" name="Sci. Rep.">
        <title>The genome of the diatom Chaetoceros tenuissimus carries an ancient integrated fragment of an extant virus.</title>
        <authorList>
            <person name="Hongo Y."/>
            <person name="Kimura K."/>
            <person name="Takaki Y."/>
            <person name="Yoshida Y."/>
            <person name="Baba S."/>
            <person name="Kobayashi G."/>
            <person name="Nagasaki K."/>
            <person name="Hano T."/>
            <person name="Tomaru Y."/>
        </authorList>
    </citation>
    <scope>NUCLEOTIDE SEQUENCE [LARGE SCALE GENOMIC DNA]</scope>
    <source>
        <strain evidence="2 3">NIES-3715</strain>
    </source>
</reference>
<feature type="transmembrane region" description="Helical" evidence="1">
    <location>
        <begin position="111"/>
        <end position="134"/>
    </location>
</feature>
<evidence type="ECO:0000313" key="2">
    <source>
        <dbReference type="EMBL" id="GFH55321.1"/>
    </source>
</evidence>
<dbReference type="AlphaFoldDB" id="A0AAD3H9M7"/>
<organism evidence="2 3">
    <name type="scientific">Chaetoceros tenuissimus</name>
    <dbReference type="NCBI Taxonomy" id="426638"/>
    <lineage>
        <taxon>Eukaryota</taxon>
        <taxon>Sar</taxon>
        <taxon>Stramenopiles</taxon>
        <taxon>Ochrophyta</taxon>
        <taxon>Bacillariophyta</taxon>
        <taxon>Coscinodiscophyceae</taxon>
        <taxon>Chaetocerotophycidae</taxon>
        <taxon>Chaetocerotales</taxon>
        <taxon>Chaetocerotaceae</taxon>
        <taxon>Chaetoceros</taxon>
    </lineage>
</organism>
<keyword evidence="3" id="KW-1185">Reference proteome</keyword>
<keyword evidence="1" id="KW-0472">Membrane</keyword>
<keyword evidence="1" id="KW-1133">Transmembrane helix</keyword>
<keyword evidence="1" id="KW-0812">Transmembrane</keyword>
<dbReference type="EMBL" id="BLLK01000047">
    <property type="protein sequence ID" value="GFH55321.1"/>
    <property type="molecule type" value="Genomic_DNA"/>
</dbReference>
<sequence length="197" mass="22212">MGAVTTDMEILKKGDYYYYNIANIFQDDYTFRKDDKSYATIFWIAGGSLTCIAQAGLIISSKFRDFILLLSHFAGVIGSLCYVMYGMLYIETVIQGLRADFNETYKSINDIMSWVLIAGSVTYILHSFLFFLGLRQKFTETAFEAIPHVQSSNLEKVNDSPSHSHGHVAIDLNDNDDVSAIDSAEDVFHEAKEELEP</sequence>
<comment type="caution">
    <text evidence="2">The sequence shown here is derived from an EMBL/GenBank/DDBJ whole genome shotgun (WGS) entry which is preliminary data.</text>
</comment>
<proteinExistence type="predicted"/>
<evidence type="ECO:0000313" key="3">
    <source>
        <dbReference type="Proteomes" id="UP001054902"/>
    </source>
</evidence>
<accession>A0AAD3H9M7</accession>
<feature type="transmembrane region" description="Helical" evidence="1">
    <location>
        <begin position="66"/>
        <end position="91"/>
    </location>
</feature>
<feature type="transmembrane region" description="Helical" evidence="1">
    <location>
        <begin position="38"/>
        <end position="59"/>
    </location>
</feature>